<accession>A0A419DD30</accession>
<feature type="transmembrane region" description="Helical" evidence="1">
    <location>
        <begin position="473"/>
        <end position="493"/>
    </location>
</feature>
<feature type="transmembrane region" description="Helical" evidence="1">
    <location>
        <begin position="79"/>
        <end position="97"/>
    </location>
</feature>
<feature type="transmembrane region" description="Helical" evidence="1">
    <location>
        <begin position="291"/>
        <end position="309"/>
    </location>
</feature>
<gene>
    <name evidence="2" type="ORF">C4544_03825</name>
</gene>
<name>A0A419DD30_9BACT</name>
<comment type="caution">
    <text evidence="2">The sequence shown here is derived from an EMBL/GenBank/DDBJ whole genome shotgun (WGS) entry which is preliminary data.</text>
</comment>
<feature type="transmembrane region" description="Helical" evidence="1">
    <location>
        <begin position="505"/>
        <end position="525"/>
    </location>
</feature>
<keyword evidence="1" id="KW-0812">Transmembrane</keyword>
<sequence>MLFIALYAVPAILILTGVGSFKIVGIAFILCYLPGLSFFSLAKKQQLIFEDLVLAFPISIGISGLLTLGLLVFGVSVKYIAYIIYALNVTVLFFSLIRCRSISFISIRLLRNEAWFIAVAFLATLILSVPVIAERIAISAHGFHHLSMVNQIINGIFPPENTGLGGTSISYHWGYHALVAVLSLPLDINPLRVFSILNIISLFFIFCLAYRSAKVFGFSEGYSFLVPLALIGLMRSDASIYLVKNIVWGNFEPIQSVISNPLEVLSNWVSGISYIDRRLFFINKFYNANNMPLGICLVMSLFMLLLLMVEREKNSSDIKTNLASLSIVLIAIAVTYAFFLIVPLLFIPLWSIVLFITNPGRLSDKLKEGLLLLAPCAVAMIITAPYLIGISQGPNVMTMGQNISEYKFFYWDVQAIRNLVVYLLPSPLIALGYWLGHKQLGSSRRMLFILHGSSLFLFLSIFLRLQWYNEEKFSFLLSFFFSLMFVYSLTYLFPLFSRTWLKKVATVLIIVFLLSTPLITEAAYLCSPWFRDKTYAFNGRHVKFAKDEFRNEAYLWIRENTSPDSLIMLPYLITPYWDNTAHIASYQPSVISERNLFIIKDVYAFMSPEYKDRVRVREQLFENPLNPRVRQYLSSLNRSIYLLIEEIDDPLLEGVVFDRVPINSVESFLLVFETDRQRVYKILYDNSEK</sequence>
<feature type="transmembrane region" description="Helical" evidence="1">
    <location>
        <begin position="369"/>
        <end position="388"/>
    </location>
</feature>
<keyword evidence="1" id="KW-1133">Transmembrane helix</keyword>
<feature type="transmembrane region" description="Helical" evidence="1">
    <location>
        <begin position="6"/>
        <end position="31"/>
    </location>
</feature>
<feature type="transmembrane region" description="Helical" evidence="1">
    <location>
        <begin position="191"/>
        <end position="210"/>
    </location>
</feature>
<feature type="transmembrane region" description="Helical" evidence="1">
    <location>
        <begin position="408"/>
        <end position="435"/>
    </location>
</feature>
<feature type="transmembrane region" description="Helical" evidence="1">
    <location>
        <begin position="321"/>
        <end position="339"/>
    </location>
</feature>
<evidence type="ECO:0000313" key="2">
    <source>
        <dbReference type="EMBL" id="RJO61039.1"/>
    </source>
</evidence>
<proteinExistence type="predicted"/>
<keyword evidence="1" id="KW-0472">Membrane</keyword>
<feature type="transmembrane region" description="Helical" evidence="1">
    <location>
        <begin position="447"/>
        <end position="467"/>
    </location>
</feature>
<dbReference type="Proteomes" id="UP000285655">
    <property type="component" value="Unassembled WGS sequence"/>
</dbReference>
<dbReference type="EMBL" id="QZJW01000032">
    <property type="protein sequence ID" value="RJO61039.1"/>
    <property type="molecule type" value="Genomic_DNA"/>
</dbReference>
<reference evidence="2 3" key="1">
    <citation type="journal article" date="2017" name="ISME J.">
        <title>Energy and carbon metabolisms in a deep terrestrial subsurface fluid microbial community.</title>
        <authorList>
            <person name="Momper L."/>
            <person name="Jungbluth S.P."/>
            <person name="Lee M.D."/>
            <person name="Amend J.P."/>
        </authorList>
    </citation>
    <scope>NUCLEOTIDE SEQUENCE [LARGE SCALE GENOMIC DNA]</scope>
    <source>
        <strain evidence="2">SURF_29</strain>
    </source>
</reference>
<evidence type="ECO:0000256" key="1">
    <source>
        <dbReference type="SAM" id="Phobius"/>
    </source>
</evidence>
<feature type="transmembrane region" description="Helical" evidence="1">
    <location>
        <begin position="109"/>
        <end position="133"/>
    </location>
</feature>
<feature type="transmembrane region" description="Helical" evidence="1">
    <location>
        <begin position="52"/>
        <end position="73"/>
    </location>
</feature>
<dbReference type="AlphaFoldDB" id="A0A419DD30"/>
<evidence type="ECO:0000313" key="3">
    <source>
        <dbReference type="Proteomes" id="UP000285655"/>
    </source>
</evidence>
<organism evidence="2 3">
    <name type="scientific">candidate division WS5 bacterium</name>
    <dbReference type="NCBI Taxonomy" id="2093353"/>
    <lineage>
        <taxon>Bacteria</taxon>
        <taxon>candidate division WS5</taxon>
    </lineage>
</organism>
<protein>
    <submittedName>
        <fullName evidence="2">Uncharacterized protein</fullName>
    </submittedName>
</protein>